<protein>
    <recommendedName>
        <fullName evidence="4">Lipoprotein</fullName>
    </recommendedName>
</protein>
<proteinExistence type="predicted"/>
<feature type="signal peptide" evidence="1">
    <location>
        <begin position="1"/>
        <end position="24"/>
    </location>
</feature>
<dbReference type="Proteomes" id="UP001595952">
    <property type="component" value="Unassembled WGS sequence"/>
</dbReference>
<evidence type="ECO:0000313" key="2">
    <source>
        <dbReference type="EMBL" id="MFC4639417.1"/>
    </source>
</evidence>
<comment type="caution">
    <text evidence="2">The sequence shown here is derived from an EMBL/GenBank/DDBJ whole genome shotgun (WGS) entry which is preliminary data.</text>
</comment>
<sequence length="180" mass="19117">MKRLLMVVLGASGLLASCNVTVTAPNVTPGTGASGTLRLTQLNAFETSYKLTQDVTDQNGQFIAAGTSVICDDADTTMYADVSWSGYLSKLYVQFKGLNTGQYQNVDPFTVGRADGRGTATYTFTPGMAPLSVKPQAIIVNGRVNRLGNTYVRLQGLDQAGQYSNILESTTAVPVLDCNS</sequence>
<name>A0ABV9IBK0_9DEIO</name>
<gene>
    <name evidence="2" type="ORF">ACFO0D_13840</name>
</gene>
<dbReference type="EMBL" id="JBHSEI010000010">
    <property type="protein sequence ID" value="MFC4639417.1"/>
    <property type="molecule type" value="Genomic_DNA"/>
</dbReference>
<accession>A0ABV9IBK0</accession>
<dbReference type="RefSeq" id="WP_380062407.1">
    <property type="nucleotide sequence ID" value="NZ_JBHSEI010000010.1"/>
</dbReference>
<evidence type="ECO:0008006" key="4">
    <source>
        <dbReference type="Google" id="ProtNLM"/>
    </source>
</evidence>
<evidence type="ECO:0000256" key="1">
    <source>
        <dbReference type="SAM" id="SignalP"/>
    </source>
</evidence>
<organism evidence="2 3">
    <name type="scientific">Deinococcus hohokamensis</name>
    <dbReference type="NCBI Taxonomy" id="309883"/>
    <lineage>
        <taxon>Bacteria</taxon>
        <taxon>Thermotogati</taxon>
        <taxon>Deinococcota</taxon>
        <taxon>Deinococci</taxon>
        <taxon>Deinococcales</taxon>
        <taxon>Deinococcaceae</taxon>
        <taxon>Deinococcus</taxon>
    </lineage>
</organism>
<keyword evidence="1" id="KW-0732">Signal</keyword>
<reference evidence="3" key="1">
    <citation type="journal article" date="2019" name="Int. J. Syst. Evol. Microbiol.">
        <title>The Global Catalogue of Microorganisms (GCM) 10K type strain sequencing project: providing services to taxonomists for standard genome sequencing and annotation.</title>
        <authorList>
            <consortium name="The Broad Institute Genomics Platform"/>
            <consortium name="The Broad Institute Genome Sequencing Center for Infectious Disease"/>
            <person name="Wu L."/>
            <person name="Ma J."/>
        </authorList>
    </citation>
    <scope>NUCLEOTIDE SEQUENCE [LARGE SCALE GENOMIC DNA]</scope>
    <source>
        <strain evidence="3">CCUG 55995</strain>
    </source>
</reference>
<feature type="chain" id="PRO_5046320786" description="Lipoprotein" evidence="1">
    <location>
        <begin position="25"/>
        <end position="180"/>
    </location>
</feature>
<dbReference type="PROSITE" id="PS51257">
    <property type="entry name" value="PROKAR_LIPOPROTEIN"/>
    <property type="match status" value="1"/>
</dbReference>
<keyword evidence="3" id="KW-1185">Reference proteome</keyword>
<evidence type="ECO:0000313" key="3">
    <source>
        <dbReference type="Proteomes" id="UP001595952"/>
    </source>
</evidence>